<comment type="pathway">
    <text evidence="1">Carbohydrate acid metabolism.</text>
</comment>
<dbReference type="InterPro" id="IPR027417">
    <property type="entry name" value="P-loop_NTPase"/>
</dbReference>
<evidence type="ECO:0000313" key="10">
    <source>
        <dbReference type="EMBL" id="MBD8892559.1"/>
    </source>
</evidence>
<reference evidence="10 11" key="2">
    <citation type="journal article" date="2021" name="Int. J. Syst. Evol. Microbiol.">
        <title>Roseibium litorale sp. nov., isolated from a tidal flat sediment and proposal for the reclassification of Labrenzia polysiphoniae as Roseibium polysiphoniae comb. nov.</title>
        <authorList>
            <person name="Liu Y."/>
            <person name="Pei T."/>
            <person name="Du J."/>
            <person name="Chao M."/>
            <person name="Deng M.R."/>
            <person name="Zhu H."/>
        </authorList>
    </citation>
    <scope>NUCLEOTIDE SEQUENCE [LARGE SCALE GENOMIC DNA]</scope>
    <source>
        <strain evidence="10 11">4C16A</strain>
    </source>
</reference>
<keyword evidence="4 9" id="KW-0808">Transferase</keyword>
<evidence type="ECO:0000256" key="7">
    <source>
        <dbReference type="ARBA" id="ARBA00022840"/>
    </source>
</evidence>
<keyword evidence="5 9" id="KW-0547">Nucleotide-binding</keyword>
<dbReference type="Pfam" id="PF01202">
    <property type="entry name" value="SKI"/>
    <property type="match status" value="1"/>
</dbReference>
<comment type="catalytic activity">
    <reaction evidence="8 9">
        <text>D-gluconate + ATP = 6-phospho-D-gluconate + ADP + H(+)</text>
        <dbReference type="Rhea" id="RHEA:19433"/>
        <dbReference type="ChEBI" id="CHEBI:15378"/>
        <dbReference type="ChEBI" id="CHEBI:18391"/>
        <dbReference type="ChEBI" id="CHEBI:30616"/>
        <dbReference type="ChEBI" id="CHEBI:58759"/>
        <dbReference type="ChEBI" id="CHEBI:456216"/>
        <dbReference type="EC" id="2.7.1.12"/>
    </reaction>
</comment>
<dbReference type="SUPFAM" id="SSF52540">
    <property type="entry name" value="P-loop containing nucleoside triphosphate hydrolases"/>
    <property type="match status" value="1"/>
</dbReference>
<evidence type="ECO:0000256" key="4">
    <source>
        <dbReference type="ARBA" id="ARBA00022679"/>
    </source>
</evidence>
<dbReference type="PANTHER" id="PTHR43442">
    <property type="entry name" value="GLUCONOKINASE-RELATED"/>
    <property type="match status" value="1"/>
</dbReference>
<dbReference type="Gene3D" id="3.40.50.300">
    <property type="entry name" value="P-loop containing nucleotide triphosphate hydrolases"/>
    <property type="match status" value="1"/>
</dbReference>
<gene>
    <name evidence="10" type="ORF">IG616_13485</name>
</gene>
<dbReference type="PANTHER" id="PTHR43442:SF3">
    <property type="entry name" value="GLUCONOKINASE-RELATED"/>
    <property type="match status" value="1"/>
</dbReference>
<protein>
    <recommendedName>
        <fullName evidence="3 9">Gluconokinase</fullName>
        <ecNumber evidence="3 9">2.7.1.12</ecNumber>
    </recommendedName>
</protein>
<evidence type="ECO:0000256" key="9">
    <source>
        <dbReference type="RuleBase" id="RU363066"/>
    </source>
</evidence>
<evidence type="ECO:0000256" key="1">
    <source>
        <dbReference type="ARBA" id="ARBA00004761"/>
    </source>
</evidence>
<evidence type="ECO:0000256" key="2">
    <source>
        <dbReference type="ARBA" id="ARBA00008420"/>
    </source>
</evidence>
<dbReference type="InterPro" id="IPR031322">
    <property type="entry name" value="Shikimate/glucono_kinase"/>
</dbReference>
<dbReference type="Proteomes" id="UP000632063">
    <property type="component" value="Unassembled WGS sequence"/>
</dbReference>
<dbReference type="InterPro" id="IPR006001">
    <property type="entry name" value="Therm_gnt_kin"/>
</dbReference>
<proteinExistence type="inferred from homology"/>
<keyword evidence="6 9" id="KW-0418">Kinase</keyword>
<dbReference type="EC" id="2.7.1.12" evidence="3 9"/>
<dbReference type="RefSeq" id="WP_192148688.1">
    <property type="nucleotide sequence ID" value="NZ_JACYXI010000008.1"/>
</dbReference>
<reference evidence="11" key="1">
    <citation type="submission" date="2020-09" db="EMBL/GenBank/DDBJ databases">
        <title>The genome sequence of strain Labrenzia suaedae 4C16A.</title>
        <authorList>
            <person name="Liu Y."/>
        </authorList>
    </citation>
    <scope>NUCLEOTIDE SEQUENCE [LARGE SCALE GENOMIC DNA]</scope>
    <source>
        <strain evidence="11">4C16A</strain>
    </source>
</reference>
<evidence type="ECO:0000256" key="5">
    <source>
        <dbReference type="ARBA" id="ARBA00022741"/>
    </source>
</evidence>
<evidence type="ECO:0000313" key="11">
    <source>
        <dbReference type="Proteomes" id="UP000632063"/>
    </source>
</evidence>
<comment type="caution">
    <text evidence="10">The sequence shown here is derived from an EMBL/GenBank/DDBJ whole genome shotgun (WGS) entry which is preliminary data.</text>
</comment>
<keyword evidence="11" id="KW-1185">Reference proteome</keyword>
<organism evidence="10 11">
    <name type="scientific">Roseibium litorale</name>
    <dbReference type="NCBI Taxonomy" id="2803841"/>
    <lineage>
        <taxon>Bacteria</taxon>
        <taxon>Pseudomonadati</taxon>
        <taxon>Pseudomonadota</taxon>
        <taxon>Alphaproteobacteria</taxon>
        <taxon>Hyphomicrobiales</taxon>
        <taxon>Stappiaceae</taxon>
        <taxon>Roseibium</taxon>
    </lineage>
</organism>
<comment type="similarity">
    <text evidence="2 9">Belongs to the gluconokinase GntK/GntV family.</text>
</comment>
<name>A0ABR9CPI5_9HYPH</name>
<evidence type="ECO:0000256" key="3">
    <source>
        <dbReference type="ARBA" id="ARBA00012054"/>
    </source>
</evidence>
<evidence type="ECO:0000256" key="8">
    <source>
        <dbReference type="ARBA" id="ARBA00048090"/>
    </source>
</evidence>
<keyword evidence="7 9" id="KW-0067">ATP-binding</keyword>
<dbReference type="CDD" id="cd02021">
    <property type="entry name" value="GntK"/>
    <property type="match status" value="1"/>
</dbReference>
<evidence type="ECO:0000256" key="6">
    <source>
        <dbReference type="ARBA" id="ARBA00022777"/>
    </source>
</evidence>
<dbReference type="EMBL" id="JACYXI010000008">
    <property type="protein sequence ID" value="MBD8892559.1"/>
    <property type="molecule type" value="Genomic_DNA"/>
</dbReference>
<sequence>MSVSGAFVVMGVCGCGKSEIGQRLAKATGGRFIDGDDLHPAENIAKMSAGIPLTDADRFPWLDKVGAALKGERGPVFIACSALKRIYRERIGQKAEQPVTFLFLEGTREVLEQRVSQRPGHFMPAALLDSQLAALEPPQADELSHKASIDQPPEKVTDALLASIGRNEA</sequence>
<dbReference type="NCBIfam" id="TIGR01313">
    <property type="entry name" value="therm_gnt_kin"/>
    <property type="match status" value="1"/>
</dbReference>
<accession>A0ABR9CPI5</accession>